<dbReference type="KEGG" id="aba:Acid345_3756"/>
<name>Q1IK44_KORVE</name>
<evidence type="ECO:0000313" key="2">
    <source>
        <dbReference type="Proteomes" id="UP000002432"/>
    </source>
</evidence>
<keyword evidence="2" id="KW-1185">Reference proteome</keyword>
<dbReference type="RefSeq" id="WP_011524555.1">
    <property type="nucleotide sequence ID" value="NC_008009.1"/>
</dbReference>
<organism evidence="1 2">
    <name type="scientific">Koribacter versatilis (strain Ellin345)</name>
    <dbReference type="NCBI Taxonomy" id="204669"/>
    <lineage>
        <taxon>Bacteria</taxon>
        <taxon>Pseudomonadati</taxon>
        <taxon>Acidobacteriota</taxon>
        <taxon>Terriglobia</taxon>
        <taxon>Terriglobales</taxon>
        <taxon>Candidatus Korobacteraceae</taxon>
        <taxon>Candidatus Korobacter</taxon>
    </lineage>
</organism>
<protein>
    <submittedName>
        <fullName evidence="1">Uncharacterized protein</fullName>
    </submittedName>
</protein>
<dbReference type="AlphaFoldDB" id="Q1IK44"/>
<gene>
    <name evidence="1" type="ordered locus">Acid345_3756</name>
</gene>
<sequence length="219" mass="25447">MTVLRPWALGPFELILHAEMHYRQGEDFDRRISIVGFDNAIEVAIHTYLSLHPIQRQNRTYPRVNVEVWLENFHTKMDFLEVEIANRGCAIICEKADFIWYHEVRNGQYHVGGATIPQERELEGIRKAALWVFGLLFDVGDVEEILEEYLNKRSGDDSPERTEDNDRLIDQEFGTIKLAGKPYYTSEVLHAYDPVLYSELAIDIRKRDESEAEMGEEAS</sequence>
<accession>Q1IK44</accession>
<proteinExistence type="predicted"/>
<dbReference type="STRING" id="204669.Acid345_3756"/>
<dbReference type="EMBL" id="CP000360">
    <property type="protein sequence ID" value="ABF42756.1"/>
    <property type="molecule type" value="Genomic_DNA"/>
</dbReference>
<reference evidence="1 2" key="1">
    <citation type="journal article" date="2009" name="Appl. Environ. Microbiol.">
        <title>Three genomes from the phylum Acidobacteria provide insight into the lifestyles of these microorganisms in soils.</title>
        <authorList>
            <person name="Ward N.L."/>
            <person name="Challacombe J.F."/>
            <person name="Janssen P.H."/>
            <person name="Henrissat B."/>
            <person name="Coutinho P.M."/>
            <person name="Wu M."/>
            <person name="Xie G."/>
            <person name="Haft D.H."/>
            <person name="Sait M."/>
            <person name="Badger J."/>
            <person name="Barabote R.D."/>
            <person name="Bradley B."/>
            <person name="Brettin T.S."/>
            <person name="Brinkac L.M."/>
            <person name="Bruce D."/>
            <person name="Creasy T."/>
            <person name="Daugherty S.C."/>
            <person name="Davidsen T.M."/>
            <person name="DeBoy R.T."/>
            <person name="Detter J.C."/>
            <person name="Dodson R.J."/>
            <person name="Durkin A.S."/>
            <person name="Ganapathy A."/>
            <person name="Gwinn-Giglio M."/>
            <person name="Han C.S."/>
            <person name="Khouri H."/>
            <person name="Kiss H."/>
            <person name="Kothari S.P."/>
            <person name="Madupu R."/>
            <person name="Nelson K.E."/>
            <person name="Nelson W.C."/>
            <person name="Paulsen I."/>
            <person name="Penn K."/>
            <person name="Ren Q."/>
            <person name="Rosovitz M.J."/>
            <person name="Selengut J.D."/>
            <person name="Shrivastava S."/>
            <person name="Sullivan S.A."/>
            <person name="Tapia R."/>
            <person name="Thompson L.S."/>
            <person name="Watkins K.L."/>
            <person name="Yang Q."/>
            <person name="Yu C."/>
            <person name="Zafar N."/>
            <person name="Zhou L."/>
            <person name="Kuske C.R."/>
        </authorList>
    </citation>
    <scope>NUCLEOTIDE SEQUENCE [LARGE SCALE GENOMIC DNA]</scope>
    <source>
        <strain evidence="1 2">Ellin345</strain>
    </source>
</reference>
<dbReference type="HOGENOM" id="CLU_1260054_0_0_0"/>
<dbReference type="Proteomes" id="UP000002432">
    <property type="component" value="Chromosome"/>
</dbReference>
<dbReference type="eggNOG" id="ENOG5032T9S">
    <property type="taxonomic scope" value="Bacteria"/>
</dbReference>
<evidence type="ECO:0000313" key="1">
    <source>
        <dbReference type="EMBL" id="ABF42756.1"/>
    </source>
</evidence>
<dbReference type="EnsemblBacteria" id="ABF42756">
    <property type="protein sequence ID" value="ABF42756"/>
    <property type="gene ID" value="Acid345_3756"/>
</dbReference>
<dbReference type="OrthoDB" id="3034904at2"/>